<dbReference type="OrthoDB" id="119432at2"/>
<dbReference type="RefSeq" id="WP_091583746.1">
    <property type="nucleotide sequence ID" value="NZ_FNDU01000004.1"/>
</dbReference>
<dbReference type="InterPro" id="IPR007837">
    <property type="entry name" value="DinB"/>
</dbReference>
<dbReference type="InterPro" id="IPR034660">
    <property type="entry name" value="DinB/YfiT-like"/>
</dbReference>
<name>A0A1G8HCE2_9BACI</name>
<feature type="binding site" evidence="3">
    <location>
        <position position="136"/>
    </location>
    <ligand>
        <name>a divalent metal cation</name>
        <dbReference type="ChEBI" id="CHEBI:60240"/>
    </ligand>
</feature>
<keyword evidence="5" id="KW-1185">Reference proteome</keyword>
<sequence>MSKRIAVSDLLIKEFTDEVHATRQVLERIPEDKLSWSPHPKSMSLGQIALHTAVIPGELAEYFSESNREVPQVLLPEAATRKEILSAFDSSIETAEQKLAAWNEVDLMSEWQMKQGEETIMTAPRFFMLRSLMFNHWYHHRGQLTVYLRLLDVSVPAVYGSSADEN</sequence>
<dbReference type="GO" id="GO:0046872">
    <property type="term" value="F:metal ion binding"/>
    <property type="evidence" value="ECO:0007669"/>
    <property type="project" value="UniProtKB-KW"/>
</dbReference>
<feature type="binding site" evidence="3">
    <location>
        <position position="51"/>
    </location>
    <ligand>
        <name>a divalent metal cation</name>
        <dbReference type="ChEBI" id="CHEBI:60240"/>
    </ligand>
</feature>
<dbReference type="Pfam" id="PF05163">
    <property type="entry name" value="DinB"/>
    <property type="match status" value="1"/>
</dbReference>
<evidence type="ECO:0000256" key="3">
    <source>
        <dbReference type="PIRSR" id="PIRSR607837-1"/>
    </source>
</evidence>
<dbReference type="AlphaFoldDB" id="A0A1G8HCE2"/>
<dbReference type="Gene3D" id="1.20.120.450">
    <property type="entry name" value="dinb family like domain"/>
    <property type="match status" value="1"/>
</dbReference>
<evidence type="ECO:0000256" key="2">
    <source>
        <dbReference type="ARBA" id="ARBA00022723"/>
    </source>
</evidence>
<comment type="similarity">
    <text evidence="1">Belongs to the DinB family.</text>
</comment>
<dbReference type="Proteomes" id="UP000199017">
    <property type="component" value="Unassembled WGS sequence"/>
</dbReference>
<evidence type="ECO:0000313" key="5">
    <source>
        <dbReference type="Proteomes" id="UP000199017"/>
    </source>
</evidence>
<dbReference type="SUPFAM" id="SSF109854">
    <property type="entry name" value="DinB/YfiT-like putative metalloenzymes"/>
    <property type="match status" value="1"/>
</dbReference>
<proteinExistence type="inferred from homology"/>
<keyword evidence="2 3" id="KW-0479">Metal-binding</keyword>
<protein>
    <submittedName>
        <fullName evidence="4">Uncharacterized damage-inducible protein DinB (Forms a four-helix bundle)</fullName>
    </submittedName>
</protein>
<dbReference type="STRING" id="930129.SAMN05216352_104197"/>
<evidence type="ECO:0000256" key="1">
    <source>
        <dbReference type="ARBA" id="ARBA00008635"/>
    </source>
</evidence>
<accession>A0A1G8HCE2</accession>
<gene>
    <name evidence="4" type="ORF">SAMN05216352_104197</name>
</gene>
<reference evidence="4 5" key="1">
    <citation type="submission" date="2016-10" db="EMBL/GenBank/DDBJ databases">
        <authorList>
            <person name="de Groot N.N."/>
        </authorList>
    </citation>
    <scope>NUCLEOTIDE SEQUENCE [LARGE SCALE GENOMIC DNA]</scope>
    <source>
        <strain evidence="5">P4B,CCM 7963,CECT 7998,DSM 25260,IBRC-M 10614,KCTC 13821</strain>
    </source>
</reference>
<dbReference type="EMBL" id="FNDU01000004">
    <property type="protein sequence ID" value="SDI04215.1"/>
    <property type="molecule type" value="Genomic_DNA"/>
</dbReference>
<evidence type="ECO:0000313" key="4">
    <source>
        <dbReference type="EMBL" id="SDI04215.1"/>
    </source>
</evidence>
<organism evidence="4 5">
    <name type="scientific">Alteribacillus bidgolensis</name>
    <dbReference type="NCBI Taxonomy" id="930129"/>
    <lineage>
        <taxon>Bacteria</taxon>
        <taxon>Bacillati</taxon>
        <taxon>Bacillota</taxon>
        <taxon>Bacilli</taxon>
        <taxon>Bacillales</taxon>
        <taxon>Bacillaceae</taxon>
        <taxon>Alteribacillus</taxon>
    </lineage>
</organism>
<feature type="binding site" evidence="3">
    <location>
        <position position="140"/>
    </location>
    <ligand>
        <name>a divalent metal cation</name>
        <dbReference type="ChEBI" id="CHEBI:60240"/>
    </ligand>
</feature>